<feature type="compositionally biased region" description="Polar residues" evidence="1">
    <location>
        <begin position="253"/>
        <end position="265"/>
    </location>
</feature>
<feature type="compositionally biased region" description="Basic and acidic residues" evidence="1">
    <location>
        <begin position="467"/>
        <end position="497"/>
    </location>
</feature>
<feature type="compositionally biased region" description="Polar residues" evidence="1">
    <location>
        <begin position="870"/>
        <end position="882"/>
    </location>
</feature>
<feature type="compositionally biased region" description="Low complexity" evidence="1">
    <location>
        <begin position="787"/>
        <end position="796"/>
    </location>
</feature>
<feature type="compositionally biased region" description="Polar residues" evidence="1">
    <location>
        <begin position="61"/>
        <end position="98"/>
    </location>
</feature>
<proteinExistence type="predicted"/>
<feature type="compositionally biased region" description="Low complexity" evidence="1">
    <location>
        <begin position="191"/>
        <end position="201"/>
    </location>
</feature>
<evidence type="ECO:0000313" key="3">
    <source>
        <dbReference type="Proteomes" id="UP000800092"/>
    </source>
</evidence>
<evidence type="ECO:0000313" key="2">
    <source>
        <dbReference type="EMBL" id="KAF2228698.1"/>
    </source>
</evidence>
<dbReference type="OrthoDB" id="2590867at2759"/>
<organism evidence="2 3">
    <name type="scientific">Viridothelium virens</name>
    <name type="common">Speckled blister lichen</name>
    <name type="synonym">Trypethelium virens</name>
    <dbReference type="NCBI Taxonomy" id="1048519"/>
    <lineage>
        <taxon>Eukaryota</taxon>
        <taxon>Fungi</taxon>
        <taxon>Dikarya</taxon>
        <taxon>Ascomycota</taxon>
        <taxon>Pezizomycotina</taxon>
        <taxon>Dothideomycetes</taxon>
        <taxon>Dothideomycetes incertae sedis</taxon>
        <taxon>Trypetheliales</taxon>
        <taxon>Trypetheliaceae</taxon>
        <taxon>Viridothelium</taxon>
    </lineage>
</organism>
<feature type="compositionally biased region" description="Polar residues" evidence="1">
    <location>
        <begin position="202"/>
        <end position="212"/>
    </location>
</feature>
<evidence type="ECO:0000256" key="1">
    <source>
        <dbReference type="SAM" id="MobiDB-lite"/>
    </source>
</evidence>
<accession>A0A6A6GSZ7</accession>
<sequence length="1368" mass="140139">MDKIKNILPTPLLIPKISNRGDKSGNSPTSPTSAEGNVGALTGEGTHLGKATQGKPRINNDDTCQNSALDTDSPDSAVQMSQSSASGTGPDTGRNTHGNLLRPTMSDRTISTASVKSGVVGFSPTTTTADHRPPSGPSPTAYRNVEGTPQHGNFDFERDRSVGSGDLGVGTGASTIAAEKAFKGHQGQEVTGTTGTSKTSSAPLSSGVANTAGTGSGLTGSSTGEREREFPLSGGTTTGIPATDRNKPGVASTLDSDAPRTNQTAGDGRAALAGAAGGALEHEHGGHGHSFEGDPCPPGEHATEGTPHFSTGPHVTDTANRLDPNLQSSNTSHPASSSRADPSSQSAHLQQPGQTIDPTSSDTQGTTGQHHYGRDAALAGAGATAAGGGAHALGSRDTQDTGPASRTIGPHKSDAANIADPRVQPEPEKMKNVGARDTNTGPASATIGPHESNLANVADPKVQPQPEKMKDTETTGPHRSDLMNRMDPRVDSSRKNVDSGATDAGKTATGATAGGIAGGDPNISSPYNIQPVDSRVDAHSGAQTQDKQHHYGRDAAVAGGATAAGAAGYGAYEANKKRDEPISSSQPSATGYGSQPSSTAQRATPSDPTTTYGNQPSASTQQARSSQPSTYGNQPNTTTEETSAGMPGAFPESTEQNKPHYGRDAAIAGGAAAAGAGAYGAHEASRQKNSEPISSSQPSSTGYGSQPVPTTKEHSTVPSSQPATTGYGTQTSSTAQPASTVPSSTGNVRHNEEEKPHYGRDAAIAGGAAATGAGAYSAYEAGKPKSSEPISSSQPSGTGYGSQPGQAAEQPHTKSSSQTSGGPYSNQPTSTTVPSTQHSGTNYPSQTHPTGLDSGAVTSGPARVTERSEPTTGYGPQSTGYDGQQERQHHYGRDAAIAGGAGAAGVGAYEASKHTGDSHRDPRATGTGQSTQPATYGSQQQTTPSTGSVGQPITQSERGIASHAPQSRDYGNQQQPQHHLGRDAAIAGGVGAAGAGAYEAGKHSDRSDRGPSGSTTGYDTQRAEMHPTHTAPTAATGASGTTGTSSTATGMPTQSREEEPKQHHYGRDAAVAGGAGAVGAGAAHEYKQHEAEKQAKEAQAQAEKEAKQQQKELEKRQAQADKDLKAQEKENEKAAKKEQKEHDKAVAAAEKEHQKEAKKQEKEHDKAVTAAEEDHKKHSEKEVAAGAGGAAAAGGAAYAAEEEHKKHDDDEESDKQKKPGLLEKILHPRRSKEQSSTEEASEYHPESERIILDKAHEYDAQQKQHYHGAVATDESGRHRLHKDPPASHPASQQQSGIVTEPHTGLPMNVGKYGSGQGGTDGAVEQIHGYEGEGVGASAPRDQGVAEPHTGERGVGGAEQTRNLPERGI</sequence>
<reference evidence="2" key="1">
    <citation type="journal article" date="2020" name="Stud. Mycol.">
        <title>101 Dothideomycetes genomes: a test case for predicting lifestyles and emergence of pathogens.</title>
        <authorList>
            <person name="Haridas S."/>
            <person name="Albert R."/>
            <person name="Binder M."/>
            <person name="Bloem J."/>
            <person name="Labutti K."/>
            <person name="Salamov A."/>
            <person name="Andreopoulos B."/>
            <person name="Baker S."/>
            <person name="Barry K."/>
            <person name="Bills G."/>
            <person name="Bluhm B."/>
            <person name="Cannon C."/>
            <person name="Castanera R."/>
            <person name="Culley D."/>
            <person name="Daum C."/>
            <person name="Ezra D."/>
            <person name="Gonzalez J."/>
            <person name="Henrissat B."/>
            <person name="Kuo A."/>
            <person name="Liang C."/>
            <person name="Lipzen A."/>
            <person name="Lutzoni F."/>
            <person name="Magnuson J."/>
            <person name="Mondo S."/>
            <person name="Nolan M."/>
            <person name="Ohm R."/>
            <person name="Pangilinan J."/>
            <person name="Park H.-J."/>
            <person name="Ramirez L."/>
            <person name="Alfaro M."/>
            <person name="Sun H."/>
            <person name="Tritt A."/>
            <person name="Yoshinaga Y."/>
            <person name="Zwiers L.-H."/>
            <person name="Turgeon B."/>
            <person name="Goodwin S."/>
            <person name="Spatafora J."/>
            <person name="Crous P."/>
            <person name="Grigoriev I."/>
        </authorList>
    </citation>
    <scope>NUCLEOTIDE SEQUENCE</scope>
    <source>
        <strain evidence="2">Tuck. ex Michener</strain>
    </source>
</reference>
<feature type="compositionally biased region" description="Polar residues" evidence="1">
    <location>
        <begin position="349"/>
        <end position="369"/>
    </location>
</feature>
<feature type="compositionally biased region" description="Basic and acidic residues" evidence="1">
    <location>
        <begin position="1274"/>
        <end position="1285"/>
    </location>
</feature>
<feature type="compositionally biased region" description="Basic and acidic residues" evidence="1">
    <location>
        <begin position="884"/>
        <end position="893"/>
    </location>
</feature>
<feature type="compositionally biased region" description="Low complexity" evidence="1">
    <location>
        <begin position="665"/>
        <end position="681"/>
    </location>
</feature>
<protein>
    <submittedName>
        <fullName evidence="2">Uncharacterized protein</fullName>
    </submittedName>
</protein>
<feature type="compositionally biased region" description="Low complexity" evidence="1">
    <location>
        <begin position="332"/>
        <end position="348"/>
    </location>
</feature>
<feature type="compositionally biased region" description="Basic and acidic residues" evidence="1">
    <location>
        <begin position="1084"/>
        <end position="1183"/>
    </location>
</feature>
<feature type="compositionally biased region" description="Low complexity" evidence="1">
    <location>
        <begin position="729"/>
        <end position="745"/>
    </location>
</feature>
<feature type="compositionally biased region" description="Polar residues" evidence="1">
    <location>
        <begin position="582"/>
        <end position="642"/>
    </location>
</feature>
<feature type="compositionally biased region" description="Basic and acidic residues" evidence="1">
    <location>
        <begin position="280"/>
        <end position="292"/>
    </location>
</feature>
<feature type="compositionally biased region" description="Basic and acidic residues" evidence="1">
    <location>
        <begin position="749"/>
        <end position="760"/>
    </location>
</feature>
<feature type="compositionally biased region" description="Polar residues" evidence="1">
    <location>
        <begin position="24"/>
        <end position="35"/>
    </location>
</feature>
<feature type="compositionally biased region" description="Basic and acidic residues" evidence="1">
    <location>
        <begin position="1055"/>
        <end position="1067"/>
    </location>
</feature>
<feature type="compositionally biased region" description="Polar residues" evidence="1">
    <location>
        <begin position="813"/>
        <end position="849"/>
    </location>
</feature>
<dbReference type="PANTHER" id="PTHR39606:SF1">
    <property type="entry name" value="CELL SURFACE PROTEIN"/>
    <property type="match status" value="1"/>
</dbReference>
<keyword evidence="3" id="KW-1185">Reference proteome</keyword>
<dbReference type="PANTHER" id="PTHR39606">
    <property type="entry name" value="SURFACE PROTEIN, PUTATIVE-RELATED"/>
    <property type="match status" value="1"/>
</dbReference>
<gene>
    <name evidence="2" type="ORF">EV356DRAFT_512453</name>
</gene>
<feature type="compositionally biased region" description="Low complexity" evidence="1">
    <location>
        <begin position="1028"/>
        <end position="1053"/>
    </location>
</feature>
<feature type="compositionally biased region" description="Basic and acidic residues" evidence="1">
    <location>
        <begin position="911"/>
        <end position="923"/>
    </location>
</feature>
<feature type="compositionally biased region" description="Polar residues" evidence="1">
    <location>
        <begin position="716"/>
        <end position="728"/>
    </location>
</feature>
<feature type="compositionally biased region" description="Polar residues" evidence="1">
    <location>
        <begin position="106"/>
        <end position="115"/>
    </location>
</feature>
<name>A0A6A6GSZ7_VIRVR</name>
<feature type="region of interest" description="Disordered" evidence="1">
    <location>
        <begin position="577"/>
        <end position="765"/>
    </location>
</feature>
<dbReference type="EMBL" id="ML991898">
    <property type="protein sequence ID" value="KAF2228698.1"/>
    <property type="molecule type" value="Genomic_DNA"/>
</dbReference>
<feature type="compositionally biased region" description="Basic and acidic residues" evidence="1">
    <location>
        <begin position="1201"/>
        <end position="1262"/>
    </location>
</feature>
<dbReference type="Proteomes" id="UP000800092">
    <property type="component" value="Unassembled WGS sequence"/>
</dbReference>
<feature type="region of interest" description="Disordered" evidence="1">
    <location>
        <begin position="779"/>
        <end position="1368"/>
    </location>
</feature>
<feature type="compositionally biased region" description="Basic and acidic residues" evidence="1">
    <location>
        <begin position="1000"/>
        <end position="1009"/>
    </location>
</feature>
<feature type="compositionally biased region" description="Low complexity" evidence="1">
    <location>
        <begin position="690"/>
        <end position="707"/>
    </location>
</feature>
<feature type="region of interest" description="Disordered" evidence="1">
    <location>
        <begin position="1"/>
        <end position="556"/>
    </location>
</feature>
<feature type="compositionally biased region" description="Low complexity" evidence="1">
    <location>
        <begin position="500"/>
        <end position="511"/>
    </location>
</feature>
<feature type="compositionally biased region" description="Polar residues" evidence="1">
    <location>
        <begin position="926"/>
        <end position="957"/>
    </location>
</feature>